<keyword evidence="2" id="KW-1185">Reference proteome</keyword>
<name>A0A4Q1C5J8_9BACT</name>
<dbReference type="AlphaFoldDB" id="A0A4Q1C5J8"/>
<dbReference type="OrthoDB" id="196961at2"/>
<sequence length="95" mass="11585">MKVRFNRLAERELVAAAQYLETEAGLGREFLEEYERWEIQLRRFPRSFPEIAPGIRFGYLRRFKYHITYTIRGDTLRILYVRSARQEPLTKWSRT</sequence>
<gene>
    <name evidence="1" type="ORF">ESB00_18565</name>
</gene>
<comment type="caution">
    <text evidence="1">The sequence shown here is derived from an EMBL/GenBank/DDBJ whole genome shotgun (WGS) entry which is preliminary data.</text>
</comment>
<dbReference type="Gene3D" id="3.30.2310.20">
    <property type="entry name" value="RelE-like"/>
    <property type="match status" value="1"/>
</dbReference>
<proteinExistence type="predicted"/>
<reference evidence="1 2" key="1">
    <citation type="submission" date="2019-01" db="EMBL/GenBank/DDBJ databases">
        <title>Lacunisphaera sp. strain TWA-58.</title>
        <authorList>
            <person name="Chen W.-M."/>
        </authorList>
    </citation>
    <scope>NUCLEOTIDE SEQUENCE [LARGE SCALE GENOMIC DNA]</scope>
    <source>
        <strain evidence="1 2">TWA-58</strain>
    </source>
</reference>
<evidence type="ECO:0000313" key="2">
    <source>
        <dbReference type="Proteomes" id="UP000290218"/>
    </source>
</evidence>
<accession>A0A4Q1C5J8</accession>
<dbReference type="EMBL" id="SDHX01000002">
    <property type="protein sequence ID" value="RXK53691.1"/>
    <property type="molecule type" value="Genomic_DNA"/>
</dbReference>
<dbReference type="Proteomes" id="UP000290218">
    <property type="component" value="Unassembled WGS sequence"/>
</dbReference>
<dbReference type="RefSeq" id="WP_129049627.1">
    <property type="nucleotide sequence ID" value="NZ_SDHX01000002.1"/>
</dbReference>
<protein>
    <submittedName>
        <fullName evidence="1">Type II toxin-antitoxin system RelE/ParE family toxin</fullName>
    </submittedName>
</protein>
<organism evidence="1 2">
    <name type="scientific">Oleiharenicola lentus</name>
    <dbReference type="NCBI Taxonomy" id="2508720"/>
    <lineage>
        <taxon>Bacteria</taxon>
        <taxon>Pseudomonadati</taxon>
        <taxon>Verrucomicrobiota</taxon>
        <taxon>Opitutia</taxon>
        <taxon>Opitutales</taxon>
        <taxon>Opitutaceae</taxon>
        <taxon>Oleiharenicola</taxon>
    </lineage>
</organism>
<dbReference type="InterPro" id="IPR035093">
    <property type="entry name" value="RelE/ParE_toxin_dom_sf"/>
</dbReference>
<evidence type="ECO:0000313" key="1">
    <source>
        <dbReference type="EMBL" id="RXK53691.1"/>
    </source>
</evidence>